<evidence type="ECO:0008006" key="9">
    <source>
        <dbReference type="Google" id="ProtNLM"/>
    </source>
</evidence>
<evidence type="ECO:0000313" key="8">
    <source>
        <dbReference type="EnsemblMetazoa" id="MDOA002115-PA"/>
    </source>
</evidence>
<evidence type="ECO:0000256" key="4">
    <source>
        <dbReference type="ARBA" id="ARBA00022737"/>
    </source>
</evidence>
<dbReference type="InterPro" id="IPR003107">
    <property type="entry name" value="HAT"/>
</dbReference>
<dbReference type="eggNOG" id="KOG2396">
    <property type="taxonomic scope" value="Eukaryota"/>
</dbReference>
<name>A0A1I8MRL7_MUSDO</name>
<dbReference type="Pfam" id="PF08640">
    <property type="entry name" value="U3_assoc_6"/>
    <property type="match status" value="1"/>
</dbReference>
<dbReference type="VEuPathDB" id="VectorBase:MDOMA2_009117"/>
<dbReference type="EnsemblMetazoa" id="MDOA007738-RA">
    <property type="protein sequence ID" value="MDOA007738-PA"/>
    <property type="gene ID" value="MDOA007738"/>
</dbReference>
<dbReference type="SMART" id="SM00386">
    <property type="entry name" value="HAT"/>
    <property type="match status" value="7"/>
</dbReference>
<gene>
    <name evidence="8" type="primary">101889899</name>
</gene>
<organism evidence="8">
    <name type="scientific">Musca domestica</name>
    <name type="common">House fly</name>
    <dbReference type="NCBI Taxonomy" id="7370"/>
    <lineage>
        <taxon>Eukaryota</taxon>
        <taxon>Metazoa</taxon>
        <taxon>Ecdysozoa</taxon>
        <taxon>Arthropoda</taxon>
        <taxon>Hexapoda</taxon>
        <taxon>Insecta</taxon>
        <taxon>Pterygota</taxon>
        <taxon>Neoptera</taxon>
        <taxon>Endopterygota</taxon>
        <taxon>Diptera</taxon>
        <taxon>Brachycera</taxon>
        <taxon>Muscomorpha</taxon>
        <taxon>Muscoidea</taxon>
        <taxon>Muscidae</taxon>
        <taxon>Musca</taxon>
    </lineage>
</organism>
<dbReference type="GO" id="GO:0034388">
    <property type="term" value="C:Pwp2p-containing subcomplex of 90S preribosome"/>
    <property type="evidence" value="ECO:0007669"/>
    <property type="project" value="TreeGrafter"/>
</dbReference>
<dbReference type="Gene3D" id="1.25.40.10">
    <property type="entry name" value="Tetratricopeptide repeat domain"/>
    <property type="match status" value="2"/>
</dbReference>
<reference evidence="8" key="1">
    <citation type="submission" date="2020-05" db="UniProtKB">
        <authorList>
            <consortium name="EnsemblMetazoa"/>
        </authorList>
    </citation>
    <scope>IDENTIFICATION</scope>
    <source>
        <strain evidence="8">Aabys</strain>
    </source>
</reference>
<evidence type="ECO:0000256" key="3">
    <source>
        <dbReference type="ARBA" id="ARBA00022552"/>
    </source>
</evidence>
<dbReference type="KEGG" id="mde:101889563"/>
<dbReference type="GO" id="GO:0032040">
    <property type="term" value="C:small-subunit processome"/>
    <property type="evidence" value="ECO:0007669"/>
    <property type="project" value="TreeGrafter"/>
</dbReference>
<dbReference type="GO" id="GO:0030515">
    <property type="term" value="F:snoRNA binding"/>
    <property type="evidence" value="ECO:0007669"/>
    <property type="project" value="InterPro"/>
</dbReference>
<protein>
    <recommendedName>
        <fullName evidence="9">U3 small nucleolar RNA-associated protein 6</fullName>
    </recommendedName>
</protein>
<dbReference type="InterPro" id="IPR056907">
    <property type="entry name" value="UTP6_C"/>
</dbReference>
<evidence type="ECO:0000256" key="1">
    <source>
        <dbReference type="ARBA" id="ARBA00004604"/>
    </source>
</evidence>
<comment type="subcellular location">
    <subcellularLocation>
        <location evidence="1">Nucleus</location>
        <location evidence="1">Nucleolus</location>
    </subcellularLocation>
</comment>
<dbReference type="EnsemblMetazoa" id="MDOA002115-RA">
    <property type="protein sequence ID" value="MDOA002115-PA"/>
    <property type="gene ID" value="MDOA002115"/>
</dbReference>
<dbReference type="OrthoDB" id="28112at2759"/>
<dbReference type="VEuPathDB" id="VectorBase:MDOA002115"/>
<comment type="similarity">
    <text evidence="2">Belongs to the UTP6 family.</text>
</comment>
<dbReference type="InterPro" id="IPR013949">
    <property type="entry name" value="Utp6"/>
</dbReference>
<accession>A0A1I8MRL7</accession>
<proteinExistence type="inferred from homology"/>
<evidence type="ECO:0000259" key="7">
    <source>
        <dbReference type="Pfam" id="PF24892"/>
    </source>
</evidence>
<dbReference type="InterPro" id="IPR055347">
    <property type="entry name" value="UTP6_N"/>
</dbReference>
<dbReference type="Pfam" id="PF24892">
    <property type="entry name" value="UTP6_C"/>
    <property type="match status" value="1"/>
</dbReference>
<keyword evidence="4" id="KW-0677">Repeat</keyword>
<evidence type="ECO:0000256" key="5">
    <source>
        <dbReference type="ARBA" id="ARBA00023242"/>
    </source>
</evidence>
<keyword evidence="3" id="KW-0698">rRNA processing</keyword>
<dbReference type="STRING" id="7370.A0A1I8MRL7"/>
<dbReference type="PANTHER" id="PTHR23271:SF1">
    <property type="entry name" value="U3 SMALL NUCLEOLAR RNA-ASSOCIATED PROTEIN 6 HOMOLOG"/>
    <property type="match status" value="1"/>
</dbReference>
<dbReference type="AlphaFoldDB" id="A0A1I8MRL7"/>
<dbReference type="PANTHER" id="PTHR23271">
    <property type="entry name" value="HEPATOCELLULAR CARCINOMA-ASSOCIATED ANTIGEN 66"/>
    <property type="match status" value="1"/>
</dbReference>
<dbReference type="SUPFAM" id="SSF48452">
    <property type="entry name" value="TPR-like"/>
    <property type="match status" value="1"/>
</dbReference>
<sequence>MAEVLKEIQERDLPEYESIQASGICSSDELRKLMVERERYEKKLIQSKKSIINYIEYIQFEKNTHKWVTEKENQLHCSLPDVKRSIIQRIIKLYRNGTQQFPQEERLWKSFIQFSKKSNPGQVSGIYEKMLGYHGDKDTVWCDYGLWAYEFTHQLKQVTEIFFRALKRHPASEVINLAFFDILIKETARITDVSNAIDLMERQLGLERAVVLYRNTKTKIKNVAYYLKLLERCEEPSYINCTVLLQKEIIEDLMKNFFAEPMVWDFLAQRELRGYNMIDLQEVTVQQVAELQERQMETDEVNIPHESIWKSRSLKLRIELCFKVYEKAVVALPTEAMWSYFINAMLDLNHDIKSEGDVKRHCLAKAFNMGHKSQLMSIVHYQALVEMLLKSPNGLQQVEIILQEALECKKSEANKIYELWMQVYSKTGNQSKFYEIFCRANNELGVTKCIDLWHLAIKFYEAYSEEHGKKLMVILQEAAKQIHPEFATFRAYYLEYTMRNESLAKARELYDEMCQMPPPCLDLHKKMIEIELQAKTKSTPTSRLRLCYENAVHYFGKTNTDVWIDLLKFERDMGDLKLVSVIYDRAKSTLDPELVDSFIAEYSLLKVLE</sequence>
<keyword evidence="5" id="KW-0539">Nucleus</keyword>
<dbReference type="GO" id="GO:0000462">
    <property type="term" value="P:maturation of SSU-rRNA from tricistronic rRNA transcript (SSU-rRNA, 5.8S rRNA, LSU-rRNA)"/>
    <property type="evidence" value="ECO:0007669"/>
    <property type="project" value="InterPro"/>
</dbReference>
<feature type="domain" description="U3 small nucleolar RNA-associated protein 6 homolog C-terminal" evidence="7">
    <location>
        <begin position="320"/>
        <end position="590"/>
    </location>
</feature>
<evidence type="ECO:0000256" key="2">
    <source>
        <dbReference type="ARBA" id="ARBA00010734"/>
    </source>
</evidence>
<evidence type="ECO:0000259" key="6">
    <source>
        <dbReference type="Pfam" id="PF08640"/>
    </source>
</evidence>
<dbReference type="InterPro" id="IPR011990">
    <property type="entry name" value="TPR-like_helical_dom_sf"/>
</dbReference>
<dbReference type="VEuPathDB" id="VectorBase:MDOA007738"/>
<dbReference type="RefSeq" id="XP_005192203.2">
    <property type="nucleotide sequence ID" value="XM_005192146.4"/>
</dbReference>
<feature type="domain" description="U3 small nucleolar RNA-associated protein 6 N-terminal" evidence="6">
    <location>
        <begin position="10"/>
        <end position="79"/>
    </location>
</feature>